<evidence type="ECO:0000256" key="7">
    <source>
        <dbReference type="ARBA" id="ARBA00023157"/>
    </source>
</evidence>
<evidence type="ECO:0000256" key="1">
    <source>
        <dbReference type="ARBA" id="ARBA00004302"/>
    </source>
</evidence>
<comment type="subcellular location">
    <subcellularLocation>
        <location evidence="1">Secreted</location>
        <location evidence="1">Extracellular space</location>
        <location evidence="1">Extracellular matrix</location>
        <location evidence="1">Basement membrane</location>
    </subcellularLocation>
</comment>
<dbReference type="CDD" id="cd00055">
    <property type="entry name" value="EGF_Lam"/>
    <property type="match status" value="1"/>
</dbReference>
<dbReference type="GO" id="GO:0005604">
    <property type="term" value="C:basement membrane"/>
    <property type="evidence" value="ECO:0007669"/>
    <property type="project" value="UniProtKB-SubCell"/>
</dbReference>
<keyword evidence="6" id="KW-0084">Basement membrane</keyword>
<keyword evidence="4" id="KW-0732">Signal</keyword>
<comment type="caution">
    <text evidence="10">Lacks conserved residue(s) required for the propagation of feature annotation.</text>
</comment>
<dbReference type="SMART" id="SM00180">
    <property type="entry name" value="EGF_Lam"/>
    <property type="match status" value="1"/>
</dbReference>
<dbReference type="InterPro" id="IPR002049">
    <property type="entry name" value="LE_dom"/>
</dbReference>
<dbReference type="AlphaFoldDB" id="A0A1A8FAD3"/>
<evidence type="ECO:0000259" key="11">
    <source>
        <dbReference type="PROSITE" id="PS50027"/>
    </source>
</evidence>
<keyword evidence="9 10" id="KW-0424">Laminin EGF-like domain</keyword>
<evidence type="ECO:0000256" key="3">
    <source>
        <dbReference type="ARBA" id="ARBA00022530"/>
    </source>
</evidence>
<sequence>FTPAVPLPGRYVIVVHYHQPEHISFLVEMQVHAGHKWNGVINASFCPAVSGCKEVLIADGRITLDFEENPLHLPTISVVVPSGKTLVLDYIMLVPDSSYTPELLREKPLDKSADFIKLCTGDGFYVEPGTSSQFCRDSARALVAAYNDGALPCDCNMSGSTGTLCEPIGGQCPCRQHVIGRKCSKCATGFYAFPYCRPCQCGRRLCDEVT</sequence>
<feature type="non-terminal residue" evidence="12">
    <location>
        <position position="1"/>
    </location>
</feature>
<evidence type="ECO:0000256" key="10">
    <source>
        <dbReference type="PROSITE-ProRule" id="PRU00460"/>
    </source>
</evidence>
<keyword evidence="8" id="KW-0325">Glycoprotein</keyword>
<evidence type="ECO:0000313" key="12">
    <source>
        <dbReference type="EMBL" id="SBQ55711.1"/>
    </source>
</evidence>
<proteinExistence type="predicted"/>
<dbReference type="FunFam" id="2.10.25.10:FF:000083">
    <property type="entry name" value="Laminin subunit alpha"/>
    <property type="match status" value="1"/>
</dbReference>
<evidence type="ECO:0000256" key="9">
    <source>
        <dbReference type="ARBA" id="ARBA00023292"/>
    </source>
</evidence>
<evidence type="ECO:0000256" key="6">
    <source>
        <dbReference type="ARBA" id="ARBA00022869"/>
    </source>
</evidence>
<dbReference type="Pfam" id="PF00053">
    <property type="entry name" value="EGF_laminin"/>
    <property type="match status" value="1"/>
</dbReference>
<feature type="disulfide bond" evidence="10">
    <location>
        <begin position="174"/>
        <end position="183"/>
    </location>
</feature>
<protein>
    <submittedName>
        <fullName evidence="12">Laminin, alpha 3</fullName>
    </submittedName>
</protein>
<gene>
    <name evidence="12" type="primary">LAMA3</name>
</gene>
<keyword evidence="2" id="KW-0964">Secreted</keyword>
<reference evidence="12" key="1">
    <citation type="submission" date="2016-05" db="EMBL/GenBank/DDBJ databases">
        <authorList>
            <person name="Lavstsen T."/>
            <person name="Jespersen J.S."/>
        </authorList>
    </citation>
    <scope>NUCLEOTIDE SEQUENCE</scope>
    <source>
        <tissue evidence="12">Brain</tissue>
    </source>
</reference>
<feature type="non-terminal residue" evidence="12">
    <location>
        <position position="210"/>
    </location>
</feature>
<dbReference type="SUPFAM" id="SSF57196">
    <property type="entry name" value="EGF/Laminin"/>
    <property type="match status" value="1"/>
</dbReference>
<feature type="disulfide bond" evidence="10">
    <location>
        <begin position="153"/>
        <end position="165"/>
    </location>
</feature>
<reference evidence="12" key="2">
    <citation type="submission" date="2016-06" db="EMBL/GenBank/DDBJ databases">
        <title>The genome of a short-lived fish provides insights into sex chromosome evolution and the genetic control of aging.</title>
        <authorList>
            <person name="Reichwald K."/>
            <person name="Felder M."/>
            <person name="Petzold A."/>
            <person name="Koch P."/>
            <person name="Groth M."/>
            <person name="Platzer M."/>
        </authorList>
    </citation>
    <scope>NUCLEOTIDE SEQUENCE</scope>
    <source>
        <tissue evidence="12">Brain</tissue>
    </source>
</reference>
<feature type="disulfide bond" evidence="10">
    <location>
        <begin position="155"/>
        <end position="172"/>
    </location>
</feature>
<dbReference type="EMBL" id="HAEB01009184">
    <property type="protein sequence ID" value="SBQ55711.1"/>
    <property type="molecule type" value="Transcribed_RNA"/>
</dbReference>
<dbReference type="Gene3D" id="2.10.25.10">
    <property type="entry name" value="Laminin"/>
    <property type="match status" value="1"/>
</dbReference>
<keyword evidence="7 10" id="KW-1015">Disulfide bond</keyword>
<feature type="domain" description="Laminin EGF-like" evidence="11">
    <location>
        <begin position="153"/>
        <end position="198"/>
    </location>
</feature>
<dbReference type="PROSITE" id="PS01248">
    <property type="entry name" value="EGF_LAM_1"/>
    <property type="match status" value="1"/>
</dbReference>
<organism evidence="12">
    <name type="scientific">Nothobranchius korthausae</name>
    <dbReference type="NCBI Taxonomy" id="1143690"/>
    <lineage>
        <taxon>Eukaryota</taxon>
        <taxon>Metazoa</taxon>
        <taxon>Chordata</taxon>
        <taxon>Craniata</taxon>
        <taxon>Vertebrata</taxon>
        <taxon>Euteleostomi</taxon>
        <taxon>Actinopterygii</taxon>
        <taxon>Neopterygii</taxon>
        <taxon>Teleostei</taxon>
        <taxon>Neoteleostei</taxon>
        <taxon>Acanthomorphata</taxon>
        <taxon>Ovalentaria</taxon>
        <taxon>Atherinomorphae</taxon>
        <taxon>Cyprinodontiformes</taxon>
        <taxon>Nothobranchiidae</taxon>
        <taxon>Nothobranchius</taxon>
    </lineage>
</organism>
<evidence type="ECO:0000256" key="4">
    <source>
        <dbReference type="ARBA" id="ARBA00022729"/>
    </source>
</evidence>
<keyword evidence="5" id="KW-0677">Repeat</keyword>
<evidence type="ECO:0000256" key="2">
    <source>
        <dbReference type="ARBA" id="ARBA00022525"/>
    </source>
</evidence>
<name>A0A1A8FAD3_9TELE</name>
<keyword evidence="3" id="KW-0272">Extracellular matrix</keyword>
<accession>A0A1A8FAD3</accession>
<dbReference type="PROSITE" id="PS50027">
    <property type="entry name" value="EGF_LAM_2"/>
    <property type="match status" value="1"/>
</dbReference>
<evidence type="ECO:0000256" key="5">
    <source>
        <dbReference type="ARBA" id="ARBA00022737"/>
    </source>
</evidence>
<evidence type="ECO:0000256" key="8">
    <source>
        <dbReference type="ARBA" id="ARBA00023180"/>
    </source>
</evidence>